<dbReference type="Proteomes" id="UP000317763">
    <property type="component" value="Unassembled WGS sequence"/>
</dbReference>
<dbReference type="PANTHER" id="PTHR17985">
    <property type="entry name" value="SER/THR-RICH PROTEIN T10 IN DGCR REGION"/>
    <property type="match status" value="1"/>
</dbReference>
<reference evidence="1 2" key="1">
    <citation type="submission" date="2019-07" db="EMBL/GenBank/DDBJ databases">
        <title>Tepidimonas taiwanensis I1-1 draft genome.</title>
        <authorList>
            <person name="Da Costa M.S."/>
            <person name="Froufe H.J.C."/>
            <person name="Egas C."/>
            <person name="Albuquerque L."/>
        </authorList>
    </citation>
    <scope>NUCLEOTIDE SEQUENCE [LARGE SCALE GENOMIC DNA]</scope>
    <source>
        <strain evidence="1 2">I1-1</strain>
    </source>
</reference>
<name>A0A554X9Q4_9BURK</name>
<gene>
    <name evidence="1" type="ORF">Ttaiw_01071</name>
</gene>
<evidence type="ECO:0000313" key="2">
    <source>
        <dbReference type="Proteomes" id="UP000317763"/>
    </source>
</evidence>
<organism evidence="1 2">
    <name type="scientific">Tepidimonas taiwanensis</name>
    <dbReference type="NCBI Taxonomy" id="307486"/>
    <lineage>
        <taxon>Bacteria</taxon>
        <taxon>Pseudomonadati</taxon>
        <taxon>Pseudomonadota</taxon>
        <taxon>Betaproteobacteria</taxon>
        <taxon>Burkholderiales</taxon>
        <taxon>Tepidimonas</taxon>
    </lineage>
</organism>
<comment type="caution">
    <text evidence="1">The sequence shown here is derived from an EMBL/GenBank/DDBJ whole genome shotgun (WGS) entry which is preliminary data.</text>
</comment>
<keyword evidence="2" id="KW-1185">Reference proteome</keyword>
<protein>
    <submittedName>
        <fullName evidence="1">Transport and Golgi organization 2</fullName>
    </submittedName>
</protein>
<evidence type="ECO:0000313" key="1">
    <source>
        <dbReference type="EMBL" id="TSE32516.1"/>
    </source>
</evidence>
<dbReference type="PANTHER" id="PTHR17985:SF8">
    <property type="entry name" value="TRANSPORT AND GOLGI ORGANIZATION PROTEIN 2 HOMOLOG"/>
    <property type="match status" value="1"/>
</dbReference>
<dbReference type="AlphaFoldDB" id="A0A554X9Q4"/>
<dbReference type="InterPro" id="IPR008551">
    <property type="entry name" value="TANGO2"/>
</dbReference>
<proteinExistence type="predicted"/>
<dbReference type="EMBL" id="VJOM01000009">
    <property type="protein sequence ID" value="TSE32516.1"/>
    <property type="molecule type" value="Genomic_DNA"/>
</dbReference>
<dbReference type="RefSeq" id="WP_058616360.1">
    <property type="nucleotide sequence ID" value="NZ_CP083911.1"/>
</dbReference>
<dbReference type="STRING" id="307486.GCA_000807215_01783"/>
<accession>A0A554X9Q4</accession>
<sequence>MCLIAWAVAPATATPLWVAANRDEQWDRPTLPFQAWPLPDGTTVWSGRDVLAGGTWLAFGARGRVAMLTNVRAWPPEPPRARSRGALVTAWLAEDAPATWTAFARQHAAAEYNGCNLVLGDVLHGQWAWITNRDPAHHQGADAASDTPLEHVGGWWGRALPPGRYALSNAALDTPWPKVRRLKTALSTALAAADHPSADDALLRALQTHLPHPDARQHVEASPFVHLPSRRYGTRSSLIARWDRHGTLTVAEWTYDSPSGPAAIESAVQRRISIDWWGMPTSS</sequence>
<dbReference type="Pfam" id="PF05742">
    <property type="entry name" value="TANGO2"/>
    <property type="match status" value="1"/>
</dbReference>